<dbReference type="STRING" id="3760.A0A251NCD2"/>
<dbReference type="eggNOG" id="ENOG502QSH5">
    <property type="taxonomic scope" value="Eukaryota"/>
</dbReference>
<dbReference type="Gramene" id="ONH96269">
    <property type="protein sequence ID" value="ONH96269"/>
    <property type="gene ID" value="PRUPE_7G117300"/>
</dbReference>
<dbReference type="AlphaFoldDB" id="A0A251NCD2"/>
<dbReference type="Pfam" id="PF06974">
    <property type="entry name" value="WS_DGAT_C"/>
    <property type="match status" value="1"/>
</dbReference>
<evidence type="ECO:0000313" key="2">
    <source>
        <dbReference type="EMBL" id="ONH96269.1"/>
    </source>
</evidence>
<organism evidence="2 3">
    <name type="scientific">Prunus persica</name>
    <name type="common">Peach</name>
    <name type="synonym">Amygdalus persica</name>
    <dbReference type="NCBI Taxonomy" id="3760"/>
    <lineage>
        <taxon>Eukaryota</taxon>
        <taxon>Viridiplantae</taxon>
        <taxon>Streptophyta</taxon>
        <taxon>Embryophyta</taxon>
        <taxon>Tracheophyta</taxon>
        <taxon>Spermatophyta</taxon>
        <taxon>Magnoliopsida</taxon>
        <taxon>eudicotyledons</taxon>
        <taxon>Gunneridae</taxon>
        <taxon>Pentapetalae</taxon>
        <taxon>rosids</taxon>
        <taxon>fabids</taxon>
        <taxon>Rosales</taxon>
        <taxon>Rosaceae</taxon>
        <taxon>Amygdaloideae</taxon>
        <taxon>Amygdaleae</taxon>
        <taxon>Prunus</taxon>
    </lineage>
</organism>
<dbReference type="GO" id="GO:0045017">
    <property type="term" value="P:glycerolipid biosynthetic process"/>
    <property type="evidence" value="ECO:0007669"/>
    <property type="project" value="InterPro"/>
</dbReference>
<dbReference type="PANTHER" id="PTHR31650:SF34">
    <property type="entry name" value="O-ACYLTRANSFERASE WSD1-LIKE ISOFORM X1"/>
    <property type="match status" value="1"/>
</dbReference>
<reference evidence="2 3" key="1">
    <citation type="journal article" date="2013" name="Nat. Genet.">
        <title>The high-quality draft genome of peach (Prunus persica) identifies unique patterns of genetic diversity, domestication and genome evolution.</title>
        <authorList>
            <consortium name="International Peach Genome Initiative"/>
            <person name="Verde I."/>
            <person name="Abbott A.G."/>
            <person name="Scalabrin S."/>
            <person name="Jung S."/>
            <person name="Shu S."/>
            <person name="Marroni F."/>
            <person name="Zhebentyayeva T."/>
            <person name="Dettori M.T."/>
            <person name="Grimwood J."/>
            <person name="Cattonaro F."/>
            <person name="Zuccolo A."/>
            <person name="Rossini L."/>
            <person name="Jenkins J."/>
            <person name="Vendramin E."/>
            <person name="Meisel L.A."/>
            <person name="Decroocq V."/>
            <person name="Sosinski B."/>
            <person name="Prochnik S."/>
            <person name="Mitros T."/>
            <person name="Policriti A."/>
            <person name="Cipriani G."/>
            <person name="Dondini L."/>
            <person name="Ficklin S."/>
            <person name="Goodstein D.M."/>
            <person name="Xuan P."/>
            <person name="Del Fabbro C."/>
            <person name="Aramini V."/>
            <person name="Copetti D."/>
            <person name="Gonzalez S."/>
            <person name="Horner D.S."/>
            <person name="Falchi R."/>
            <person name="Lucas S."/>
            <person name="Mica E."/>
            <person name="Maldonado J."/>
            <person name="Lazzari B."/>
            <person name="Bielenberg D."/>
            <person name="Pirona R."/>
            <person name="Miculan M."/>
            <person name="Barakat A."/>
            <person name="Testolin R."/>
            <person name="Stella A."/>
            <person name="Tartarini S."/>
            <person name="Tonutti P."/>
            <person name="Arus P."/>
            <person name="Orellana A."/>
            <person name="Wells C."/>
            <person name="Main D."/>
            <person name="Vizzotto G."/>
            <person name="Silva H."/>
            <person name="Salamini F."/>
            <person name="Schmutz J."/>
            <person name="Morgante M."/>
            <person name="Rokhsar D.S."/>
        </authorList>
    </citation>
    <scope>NUCLEOTIDE SEQUENCE [LARGE SCALE GENOMIC DNA]</scope>
    <source>
        <strain evidence="3">cv. Nemared</strain>
    </source>
</reference>
<feature type="domain" description="O-acyltransferase WSD1 C-terminal" evidence="1">
    <location>
        <begin position="6"/>
        <end position="92"/>
    </location>
</feature>
<evidence type="ECO:0000259" key="1">
    <source>
        <dbReference type="Pfam" id="PF06974"/>
    </source>
</evidence>
<keyword evidence="3" id="KW-1185">Reference proteome</keyword>
<dbReference type="EMBL" id="CM007657">
    <property type="protein sequence ID" value="ONH96269.1"/>
    <property type="molecule type" value="Genomic_DNA"/>
</dbReference>
<protein>
    <recommendedName>
        <fullName evidence="1">O-acyltransferase WSD1 C-terminal domain-containing protein</fullName>
    </recommendedName>
</protein>
<dbReference type="GO" id="GO:0008374">
    <property type="term" value="F:O-acyltransferase activity"/>
    <property type="evidence" value="ECO:0007669"/>
    <property type="project" value="InterPro"/>
</dbReference>
<accession>A0A251NCD2</accession>
<dbReference type="PANTHER" id="PTHR31650">
    <property type="entry name" value="O-ACYLTRANSFERASE (WSD1-LIKE) FAMILY PROTEIN"/>
    <property type="match status" value="1"/>
</dbReference>
<evidence type="ECO:0000313" key="3">
    <source>
        <dbReference type="Proteomes" id="UP000006882"/>
    </source>
</evidence>
<gene>
    <name evidence="2" type="ORF">PRUPE_7G117300</name>
</gene>
<dbReference type="Proteomes" id="UP000006882">
    <property type="component" value="Chromosome G7"/>
</dbReference>
<dbReference type="InterPro" id="IPR045034">
    <property type="entry name" value="O-acyltransferase_WSD1-like"/>
</dbReference>
<name>A0A251NCD2_PRUPE</name>
<proteinExistence type="predicted"/>
<dbReference type="InterPro" id="IPR009721">
    <property type="entry name" value="O-acyltransferase_WSD1_C"/>
</dbReference>
<sequence>MLLVLQTCGKYIHRTLKNSSMIISNLIGPAEQMSLANHPIKGFYFLVGDGPLSLEITIVSYVGKVRAAFNMEKGVIDPQKLKSCMENALQMILNDSHKHMSLNI</sequence>